<keyword evidence="3 6" id="KW-1133">Transmembrane helix</keyword>
<evidence type="ECO:0000256" key="5">
    <source>
        <dbReference type="SAM" id="MobiDB-lite"/>
    </source>
</evidence>
<dbReference type="PANTHER" id="PTHR21676">
    <property type="entry name" value="PROTEIN STUM"/>
    <property type="match status" value="1"/>
</dbReference>
<evidence type="ECO:0000256" key="3">
    <source>
        <dbReference type="ARBA" id="ARBA00022989"/>
    </source>
</evidence>
<dbReference type="OrthoDB" id="361532at2759"/>
<comment type="caution">
    <text evidence="7">The sequence shown here is derived from an EMBL/GenBank/DDBJ whole genome shotgun (WGS) entry which is preliminary data.</text>
</comment>
<keyword evidence="2 6" id="KW-0812">Transmembrane</keyword>
<dbReference type="GO" id="GO:0016020">
    <property type="term" value="C:membrane"/>
    <property type="evidence" value="ECO:0007669"/>
    <property type="project" value="UniProtKB-SubCell"/>
</dbReference>
<keyword evidence="8" id="KW-1185">Reference proteome</keyword>
<reference evidence="7 8" key="1">
    <citation type="submission" date="2020-08" db="EMBL/GenBank/DDBJ databases">
        <authorList>
            <person name="Hejnol A."/>
        </authorList>
    </citation>
    <scope>NUCLEOTIDE SEQUENCE [LARGE SCALE GENOMIC DNA]</scope>
</reference>
<gene>
    <name evidence="7" type="ORF">DGYR_LOCUS4278</name>
</gene>
<keyword evidence="4 6" id="KW-0472">Membrane</keyword>
<evidence type="ECO:0000313" key="7">
    <source>
        <dbReference type="EMBL" id="CAD5115550.1"/>
    </source>
</evidence>
<feature type="compositionally biased region" description="Low complexity" evidence="5">
    <location>
        <begin position="238"/>
        <end position="247"/>
    </location>
</feature>
<name>A0A7I8VLU7_9ANNE</name>
<evidence type="ECO:0000256" key="1">
    <source>
        <dbReference type="ARBA" id="ARBA00004141"/>
    </source>
</evidence>
<protein>
    <submittedName>
        <fullName evidence="7">DgyrCDS4514</fullName>
    </submittedName>
</protein>
<evidence type="ECO:0000313" key="8">
    <source>
        <dbReference type="Proteomes" id="UP000549394"/>
    </source>
</evidence>
<feature type="transmembrane region" description="Helical" evidence="6">
    <location>
        <begin position="109"/>
        <end position="132"/>
    </location>
</feature>
<evidence type="ECO:0000256" key="4">
    <source>
        <dbReference type="ARBA" id="ARBA00023136"/>
    </source>
</evidence>
<feature type="region of interest" description="Disordered" evidence="5">
    <location>
        <begin position="231"/>
        <end position="260"/>
    </location>
</feature>
<dbReference type="PANTHER" id="PTHR21676:SF6">
    <property type="entry name" value="PROTEIN STUM"/>
    <property type="match status" value="1"/>
</dbReference>
<feature type="region of interest" description="Disordered" evidence="5">
    <location>
        <begin position="1"/>
        <end position="32"/>
    </location>
</feature>
<feature type="transmembrane region" description="Helical" evidence="6">
    <location>
        <begin position="70"/>
        <end position="97"/>
    </location>
</feature>
<comment type="subcellular location">
    <subcellularLocation>
        <location evidence="1">Membrane</location>
        <topology evidence="1">Multi-pass membrane protein</topology>
    </subcellularLocation>
</comment>
<accession>A0A7I8VLU7</accession>
<evidence type="ECO:0000256" key="6">
    <source>
        <dbReference type="SAM" id="Phobius"/>
    </source>
</evidence>
<dbReference type="AlphaFoldDB" id="A0A7I8VLU7"/>
<dbReference type="EMBL" id="CAJFCJ010000006">
    <property type="protein sequence ID" value="CAD5115550.1"/>
    <property type="molecule type" value="Genomic_DNA"/>
</dbReference>
<dbReference type="Proteomes" id="UP000549394">
    <property type="component" value="Unassembled WGS sequence"/>
</dbReference>
<sequence>MTSDAPPSYEESLEQNRQIRNDSIRSTQQQSRRTRIWEERSIDSTTYSTSSFDEESQCTKLTFAPMPLSVAVICLILNIIIPGLGTLLEAVCLCCFTKNFSPKEKIFGFFTNVFIGLLQMALVPLLCIGWIWSILWGVALIGASNTEYNNQVGIVVEENSNVRRREISTISHNYRTFEGFIFPPPPPKYDDVYPRLPNRTNNVRPSVNSVILLDSRLSRPRSIHNSITPVETAEEGNPITTTRYPRTITEDLNQSSIQRY</sequence>
<proteinExistence type="predicted"/>
<dbReference type="Pfam" id="PF15795">
    <property type="entry name" value="Spec3"/>
    <property type="match status" value="1"/>
</dbReference>
<dbReference type="InterPro" id="IPR026673">
    <property type="entry name" value="SPEC3/Stum"/>
</dbReference>
<organism evidence="7 8">
    <name type="scientific">Dimorphilus gyrociliatus</name>
    <dbReference type="NCBI Taxonomy" id="2664684"/>
    <lineage>
        <taxon>Eukaryota</taxon>
        <taxon>Metazoa</taxon>
        <taxon>Spiralia</taxon>
        <taxon>Lophotrochozoa</taxon>
        <taxon>Annelida</taxon>
        <taxon>Polychaeta</taxon>
        <taxon>Polychaeta incertae sedis</taxon>
        <taxon>Dinophilidae</taxon>
        <taxon>Dimorphilus</taxon>
    </lineage>
</organism>
<feature type="compositionally biased region" description="Polar residues" evidence="5">
    <location>
        <begin position="250"/>
        <end position="260"/>
    </location>
</feature>
<evidence type="ECO:0000256" key="2">
    <source>
        <dbReference type="ARBA" id="ARBA00022692"/>
    </source>
</evidence>